<accession>A0AC35GMW3</accession>
<sequence>MVKPSERVLKRLPARCLQRLNNRQRFVFDGISYSPDTSEDENENENEQQIVEESDEQECEVKRNLDPLKEEDIENYYSDESPIDSYSVPHSLIDAFDPPGMTPVASDEEDEEEKISEPSSNKENVNQSTPESAATEIPNCNEDESREISKDSNNHEMKVDQSLTAETKYDSPIPTSSNAEK</sequence>
<name>A0AC35GMW3_9BILA</name>
<organism evidence="1 2">
    <name type="scientific">Panagrolaimus sp. PS1159</name>
    <dbReference type="NCBI Taxonomy" id="55785"/>
    <lineage>
        <taxon>Eukaryota</taxon>
        <taxon>Metazoa</taxon>
        <taxon>Ecdysozoa</taxon>
        <taxon>Nematoda</taxon>
        <taxon>Chromadorea</taxon>
        <taxon>Rhabditida</taxon>
        <taxon>Tylenchina</taxon>
        <taxon>Panagrolaimomorpha</taxon>
        <taxon>Panagrolaimoidea</taxon>
        <taxon>Panagrolaimidae</taxon>
        <taxon>Panagrolaimus</taxon>
    </lineage>
</organism>
<dbReference type="Proteomes" id="UP000887580">
    <property type="component" value="Unplaced"/>
</dbReference>
<evidence type="ECO:0000313" key="1">
    <source>
        <dbReference type="Proteomes" id="UP000887580"/>
    </source>
</evidence>
<dbReference type="WBParaSite" id="PS1159_v2.g6489.t1">
    <property type="protein sequence ID" value="PS1159_v2.g6489.t1"/>
    <property type="gene ID" value="PS1159_v2.g6489"/>
</dbReference>
<reference evidence="2" key="1">
    <citation type="submission" date="2022-11" db="UniProtKB">
        <authorList>
            <consortium name="WormBaseParasite"/>
        </authorList>
    </citation>
    <scope>IDENTIFICATION</scope>
</reference>
<evidence type="ECO:0000313" key="2">
    <source>
        <dbReference type="WBParaSite" id="PS1159_v2.g6489.t1"/>
    </source>
</evidence>
<proteinExistence type="predicted"/>
<protein>
    <submittedName>
        <fullName evidence="2">Uncharacterized protein</fullName>
    </submittedName>
</protein>